<accession>A0ABQ6G4T0</accession>
<dbReference type="Gene3D" id="2.60.120.10">
    <property type="entry name" value="Jelly Rolls"/>
    <property type="match status" value="1"/>
</dbReference>
<comment type="caution">
    <text evidence="1">The sequence shown here is derived from an EMBL/GenBank/DDBJ whole genome shotgun (WGS) entry which is preliminary data.</text>
</comment>
<evidence type="ECO:0008006" key="3">
    <source>
        <dbReference type="Google" id="ProtNLM"/>
    </source>
</evidence>
<dbReference type="SUPFAM" id="SSF51182">
    <property type="entry name" value="RmlC-like cupins"/>
    <property type="match status" value="1"/>
</dbReference>
<organism evidence="1 2">
    <name type="scientific">Dictyobacter halimunensis</name>
    <dbReference type="NCBI Taxonomy" id="3026934"/>
    <lineage>
        <taxon>Bacteria</taxon>
        <taxon>Bacillati</taxon>
        <taxon>Chloroflexota</taxon>
        <taxon>Ktedonobacteria</taxon>
        <taxon>Ktedonobacterales</taxon>
        <taxon>Dictyobacteraceae</taxon>
        <taxon>Dictyobacter</taxon>
    </lineage>
</organism>
<evidence type="ECO:0000313" key="2">
    <source>
        <dbReference type="Proteomes" id="UP001344906"/>
    </source>
</evidence>
<protein>
    <recommendedName>
        <fullName evidence="3">Cupin 2 conserved barrel domain-containing protein</fullName>
    </recommendedName>
</protein>
<keyword evidence="2" id="KW-1185">Reference proteome</keyword>
<dbReference type="PANTHER" id="PTHR37694:SF1">
    <property type="entry name" value="SLR8022 PROTEIN"/>
    <property type="match status" value="1"/>
</dbReference>
<sequence length="121" mass="13226">MPEEHPSVQVLSDIGAARLVLFSFKAGQQLKEHKTSSQIIVQAICGSIEFTANASQTTLRTGMVLQLEMNVPHSIIALTDAQVLVTMVPSPSSHSLQREVFQNQQPLVMRTAEAEKQEPSS</sequence>
<evidence type="ECO:0000313" key="1">
    <source>
        <dbReference type="EMBL" id="GLV60575.1"/>
    </source>
</evidence>
<dbReference type="EMBL" id="BSRI01000002">
    <property type="protein sequence ID" value="GLV60575.1"/>
    <property type="molecule type" value="Genomic_DNA"/>
</dbReference>
<proteinExistence type="predicted"/>
<dbReference type="Proteomes" id="UP001344906">
    <property type="component" value="Unassembled WGS sequence"/>
</dbReference>
<gene>
    <name evidence="1" type="ORF">KDH_73940</name>
</gene>
<dbReference type="PANTHER" id="PTHR37694">
    <property type="entry name" value="SLR8022 PROTEIN"/>
    <property type="match status" value="1"/>
</dbReference>
<dbReference type="InterPro" id="IPR014710">
    <property type="entry name" value="RmlC-like_jellyroll"/>
</dbReference>
<name>A0ABQ6G4T0_9CHLR</name>
<dbReference type="InterPro" id="IPR011051">
    <property type="entry name" value="RmlC_Cupin_sf"/>
</dbReference>
<reference evidence="1 2" key="1">
    <citation type="submission" date="2023-02" db="EMBL/GenBank/DDBJ databases">
        <title>Dictyobacter halimunensis sp. nov., a new member of the class Ktedonobacteria from forest soil in a geothermal area.</title>
        <authorList>
            <person name="Rachmania M.K."/>
            <person name="Ningsih F."/>
            <person name="Sakai Y."/>
            <person name="Yabe S."/>
            <person name="Yokota A."/>
            <person name="Sjamsuridzal W."/>
        </authorList>
    </citation>
    <scope>NUCLEOTIDE SEQUENCE [LARGE SCALE GENOMIC DNA]</scope>
    <source>
        <strain evidence="1 2">S3.2.2.5</strain>
    </source>
</reference>